<evidence type="ECO:0000256" key="5">
    <source>
        <dbReference type="SAM" id="SignalP"/>
    </source>
</evidence>
<dbReference type="STRING" id="1134406.ADN00_04235"/>
<evidence type="ECO:0000313" key="8">
    <source>
        <dbReference type="Proteomes" id="UP000050417"/>
    </source>
</evidence>
<dbReference type="RefSeq" id="WP_075061713.1">
    <property type="nucleotide sequence ID" value="NZ_LGCL01000015.1"/>
</dbReference>
<comment type="similarity">
    <text evidence="2">Belongs to the bacterial solute-binding protein 2 family.</text>
</comment>
<dbReference type="PANTHER" id="PTHR46847:SF1">
    <property type="entry name" value="D-ALLOSE-BINDING PERIPLASMIC PROTEIN-RELATED"/>
    <property type="match status" value="1"/>
</dbReference>
<feature type="signal peptide" evidence="5">
    <location>
        <begin position="1"/>
        <end position="21"/>
    </location>
</feature>
<evidence type="ECO:0000256" key="3">
    <source>
        <dbReference type="ARBA" id="ARBA00022729"/>
    </source>
</evidence>
<feature type="domain" description="Periplasmic binding protein" evidence="6">
    <location>
        <begin position="62"/>
        <end position="331"/>
    </location>
</feature>
<organism evidence="7 8">
    <name type="scientific">Ornatilinea apprima</name>
    <dbReference type="NCBI Taxonomy" id="1134406"/>
    <lineage>
        <taxon>Bacteria</taxon>
        <taxon>Bacillati</taxon>
        <taxon>Chloroflexota</taxon>
        <taxon>Anaerolineae</taxon>
        <taxon>Anaerolineales</taxon>
        <taxon>Anaerolineaceae</taxon>
        <taxon>Ornatilinea</taxon>
    </lineage>
</organism>
<dbReference type="OrthoDB" id="9769193at2"/>
<dbReference type="GO" id="GO:0030246">
    <property type="term" value="F:carbohydrate binding"/>
    <property type="evidence" value="ECO:0007669"/>
    <property type="project" value="UniProtKB-ARBA"/>
</dbReference>
<dbReference type="InterPro" id="IPR028082">
    <property type="entry name" value="Peripla_BP_I"/>
</dbReference>
<keyword evidence="8" id="KW-1185">Reference proteome</keyword>
<dbReference type="AlphaFoldDB" id="A0A0P6X7T1"/>
<comment type="caution">
    <text evidence="7">The sequence shown here is derived from an EMBL/GenBank/DDBJ whole genome shotgun (WGS) entry which is preliminary data.</text>
</comment>
<evidence type="ECO:0000259" key="6">
    <source>
        <dbReference type="Pfam" id="PF13407"/>
    </source>
</evidence>
<dbReference type="PATRIC" id="fig|1134406.4.peg.204"/>
<comment type="subcellular location">
    <subcellularLocation>
        <location evidence="1">Cell envelope</location>
    </subcellularLocation>
</comment>
<keyword evidence="3 5" id="KW-0732">Signal</keyword>
<evidence type="ECO:0000256" key="2">
    <source>
        <dbReference type="ARBA" id="ARBA00007639"/>
    </source>
</evidence>
<dbReference type="Proteomes" id="UP000050417">
    <property type="component" value="Unassembled WGS sequence"/>
</dbReference>
<evidence type="ECO:0000256" key="1">
    <source>
        <dbReference type="ARBA" id="ARBA00004196"/>
    </source>
</evidence>
<dbReference type="Gene3D" id="3.40.50.2300">
    <property type="match status" value="2"/>
</dbReference>
<dbReference type="EMBL" id="LGCL01000015">
    <property type="protein sequence ID" value="KPL79085.1"/>
    <property type="molecule type" value="Genomic_DNA"/>
</dbReference>
<reference evidence="7 8" key="1">
    <citation type="submission" date="2015-07" db="EMBL/GenBank/DDBJ databases">
        <title>Genome sequence of Ornatilinea apprima DSM 23815.</title>
        <authorList>
            <person name="Hemp J."/>
            <person name="Ward L.M."/>
            <person name="Pace L.A."/>
            <person name="Fischer W.W."/>
        </authorList>
    </citation>
    <scope>NUCLEOTIDE SEQUENCE [LARGE SCALE GENOMIC DNA]</scope>
    <source>
        <strain evidence="7 8">P3M-1</strain>
    </source>
</reference>
<evidence type="ECO:0000256" key="4">
    <source>
        <dbReference type="SAM" id="MobiDB-lite"/>
    </source>
</evidence>
<protein>
    <submittedName>
        <fullName evidence="7">Sugar ABC transporter substrate-binding protein</fullName>
    </submittedName>
</protein>
<dbReference type="PROSITE" id="PS51257">
    <property type="entry name" value="PROKAR_LIPOPROTEIN"/>
    <property type="match status" value="1"/>
</dbReference>
<sequence>MKKLLGLIMVLSMVLALAACAAPVEETAAPEAAAPAEQAAAPTEAPAAEEAAPAAETPKVMGIVMPNATHGFTGESIKHAEAAAKELAAQYGFEYKFLTAGEASEQNNHIDTLLNEQVDVVVLWPMNGDELRSAAQKVMDAGIPLVIYDRLITDFTPTVEFMGDNVKIGEMTGEYFNNYFADEIAAGETINILEFKGDLSTVPTQRTDGFLSTASEQFNIVQSFTTDWQRAKAMEQMETFLNTSTDEEISSIQAIFTHDDEVVLGVLDAIAAYNGAAELNIRLISGVGARRENIDTFAPVKEQYGIDQVTYAFSPALIRQAVELGAEILNGGSPSGLILGETVEVDNSNGEEFRNHPIYITRYSLED</sequence>
<dbReference type="SUPFAM" id="SSF53822">
    <property type="entry name" value="Periplasmic binding protein-like I"/>
    <property type="match status" value="1"/>
</dbReference>
<name>A0A0P6X7T1_9CHLR</name>
<feature type="chain" id="PRO_5006132904" evidence="5">
    <location>
        <begin position="22"/>
        <end position="367"/>
    </location>
</feature>
<gene>
    <name evidence="7" type="ORF">ADN00_04235</name>
</gene>
<feature type="region of interest" description="Disordered" evidence="4">
    <location>
        <begin position="33"/>
        <end position="53"/>
    </location>
</feature>
<dbReference type="GO" id="GO:0030313">
    <property type="term" value="C:cell envelope"/>
    <property type="evidence" value="ECO:0007669"/>
    <property type="project" value="UniProtKB-SubCell"/>
</dbReference>
<accession>A0A0P6X7T1</accession>
<dbReference type="Pfam" id="PF13407">
    <property type="entry name" value="Peripla_BP_4"/>
    <property type="match status" value="1"/>
</dbReference>
<proteinExistence type="inferred from homology"/>
<dbReference type="PANTHER" id="PTHR46847">
    <property type="entry name" value="D-ALLOSE-BINDING PERIPLASMIC PROTEIN-RELATED"/>
    <property type="match status" value="1"/>
</dbReference>
<dbReference type="InterPro" id="IPR025997">
    <property type="entry name" value="SBP_2_dom"/>
</dbReference>
<evidence type="ECO:0000313" key="7">
    <source>
        <dbReference type="EMBL" id="KPL79085.1"/>
    </source>
</evidence>